<reference evidence="2 3" key="1">
    <citation type="journal article" date="2023" name="Commun. Biol.">
        <title>Reorganization of the ancestral sex-determining regions during the evolution of trioecy in Pleodorina starrii.</title>
        <authorList>
            <person name="Takahashi K."/>
            <person name="Suzuki S."/>
            <person name="Kawai-Toyooka H."/>
            <person name="Yamamoto K."/>
            <person name="Hamaji T."/>
            <person name="Ootsuki R."/>
            <person name="Yamaguchi H."/>
            <person name="Kawachi M."/>
            <person name="Higashiyama T."/>
            <person name="Nozaki H."/>
        </authorList>
    </citation>
    <scope>NUCLEOTIDE SEQUENCE [LARGE SCALE GENOMIC DNA]</scope>
    <source>
        <strain evidence="2 3">NIES-4479</strain>
    </source>
</reference>
<dbReference type="Pfam" id="PF00646">
    <property type="entry name" value="F-box"/>
    <property type="match status" value="1"/>
</dbReference>
<feature type="domain" description="F-box" evidence="1">
    <location>
        <begin position="1"/>
        <end position="44"/>
    </location>
</feature>
<evidence type="ECO:0000313" key="3">
    <source>
        <dbReference type="Proteomes" id="UP001165080"/>
    </source>
</evidence>
<dbReference type="InterPro" id="IPR052050">
    <property type="entry name" value="SecEffector_AnkRepeat"/>
</dbReference>
<comment type="caution">
    <text evidence="2">The sequence shown here is derived from an EMBL/GenBank/DDBJ whole genome shotgun (WGS) entry which is preliminary data.</text>
</comment>
<dbReference type="Gene3D" id="1.25.40.20">
    <property type="entry name" value="Ankyrin repeat-containing domain"/>
    <property type="match status" value="1"/>
</dbReference>
<dbReference type="PANTHER" id="PTHR46586">
    <property type="entry name" value="ANKYRIN REPEAT-CONTAINING PROTEIN"/>
    <property type="match status" value="1"/>
</dbReference>
<dbReference type="Proteomes" id="UP001165080">
    <property type="component" value="Unassembled WGS sequence"/>
</dbReference>
<dbReference type="PANTHER" id="PTHR46586:SF3">
    <property type="entry name" value="ANKYRIN REPEAT-CONTAINING PROTEIN"/>
    <property type="match status" value="1"/>
</dbReference>
<accession>A0A9W6F8M8</accession>
<gene>
    <name evidence="2" type="primary">PLEST002107</name>
    <name evidence="2" type="ORF">PLESTB_001606900</name>
</gene>
<protein>
    <recommendedName>
        <fullName evidence="1">F-box domain-containing protein</fullName>
    </recommendedName>
</protein>
<dbReference type="InterPro" id="IPR001810">
    <property type="entry name" value="F-box_dom"/>
</dbReference>
<name>A0A9W6F8M8_9CHLO</name>
<organism evidence="2 3">
    <name type="scientific">Pleodorina starrii</name>
    <dbReference type="NCBI Taxonomy" id="330485"/>
    <lineage>
        <taxon>Eukaryota</taxon>
        <taxon>Viridiplantae</taxon>
        <taxon>Chlorophyta</taxon>
        <taxon>core chlorophytes</taxon>
        <taxon>Chlorophyceae</taxon>
        <taxon>CS clade</taxon>
        <taxon>Chlamydomonadales</taxon>
        <taxon>Volvocaceae</taxon>
        <taxon>Pleodorina</taxon>
    </lineage>
</organism>
<evidence type="ECO:0000313" key="2">
    <source>
        <dbReference type="EMBL" id="GLC60388.1"/>
    </source>
</evidence>
<sequence>MELPRELLHGIFQFLSRNERAVTLRLVSKEFRSMEPRLIQFREAVPPHAFQRWYTENCAALTHSDRSKLFAAVCASGCLENLLTLLHARCPWSAMCFLTAATADQLPVLEWLLLEGCPLGSEADRRQVLLAAALHGSLATLRWAARVLHPELSTEVLRKAAAAKHAQWREKIEWLLRSGCPCCPLAPFEAAKHGRMDVLRLLYDHGVLPTAACHAAAVALDRTDITDWLEEQAGVPLPVDAAESLLLSALQAGCGMSGLRWLVEKRRCALVPSEAMACAAARSGDVAVLSYTLEPRIGRGFPADWPTEPALAKALLAAAASGQFAAVRHLVEVYDVPLSADVAAAAAAAATTTATGRSETAPETLRGTGGSAAGSCVELLRWLLSKGCPMDGRTIWNALTRDDLESADLAYGASLSGPFRSAALVDMTVKGSLAAMRWMVTHGSPLEGIAFMAAAARAGNLDKIQWLYSQRCDWSPIVFAEAAASGNGALVAWLASKWCPMGRDGGAYLAAAAHSDEGPDWSMLRQLREVDCPWGPDTFTLATQLCGSKPWMVELLTWMVASGCPYDPQVVERVATASRRMDLTVRVARAAAAVGTAAAAAAASARSQ</sequence>
<dbReference type="SUPFAM" id="SSF140860">
    <property type="entry name" value="Pseudo ankyrin repeat-like"/>
    <property type="match status" value="1"/>
</dbReference>
<dbReference type="EMBL" id="BRXU01000034">
    <property type="protein sequence ID" value="GLC60388.1"/>
    <property type="molecule type" value="Genomic_DNA"/>
</dbReference>
<keyword evidence="3" id="KW-1185">Reference proteome</keyword>
<dbReference type="InterPro" id="IPR036770">
    <property type="entry name" value="Ankyrin_rpt-contain_sf"/>
</dbReference>
<dbReference type="AlphaFoldDB" id="A0A9W6F8M8"/>
<dbReference type="PROSITE" id="PS50181">
    <property type="entry name" value="FBOX"/>
    <property type="match status" value="1"/>
</dbReference>
<dbReference type="OrthoDB" id="549134at2759"/>
<evidence type="ECO:0000259" key="1">
    <source>
        <dbReference type="PROSITE" id="PS50181"/>
    </source>
</evidence>
<proteinExistence type="predicted"/>